<dbReference type="Gene3D" id="3.40.630.30">
    <property type="match status" value="1"/>
</dbReference>
<keyword evidence="1" id="KW-0808">Transferase</keyword>
<dbReference type="OrthoDB" id="2564232at2759"/>
<evidence type="ECO:0000313" key="3">
    <source>
        <dbReference type="EMBL" id="PIL32014.1"/>
    </source>
</evidence>
<protein>
    <recommendedName>
        <fullName evidence="5">N-acetyltransferase domain-containing protein</fullName>
    </recommendedName>
</protein>
<evidence type="ECO:0000313" key="4">
    <source>
        <dbReference type="Proteomes" id="UP000230002"/>
    </source>
</evidence>
<keyword evidence="2" id="KW-1133">Transmembrane helix</keyword>
<feature type="transmembrane region" description="Helical" evidence="2">
    <location>
        <begin position="70"/>
        <end position="93"/>
    </location>
</feature>
<dbReference type="SUPFAM" id="SSF55729">
    <property type="entry name" value="Acyl-CoA N-acyltransferases (Nat)"/>
    <property type="match status" value="1"/>
</dbReference>
<dbReference type="InterPro" id="IPR016181">
    <property type="entry name" value="Acyl_CoA_acyltransferase"/>
</dbReference>
<keyword evidence="2" id="KW-0472">Membrane</keyword>
<evidence type="ECO:0000256" key="2">
    <source>
        <dbReference type="SAM" id="Phobius"/>
    </source>
</evidence>
<keyword evidence="2" id="KW-0812">Transmembrane</keyword>
<evidence type="ECO:0000256" key="1">
    <source>
        <dbReference type="ARBA" id="ARBA00022679"/>
    </source>
</evidence>
<name>A0A2G8SE18_9APHY</name>
<dbReference type="InterPro" id="IPR050769">
    <property type="entry name" value="NAT_camello-type"/>
</dbReference>
<comment type="caution">
    <text evidence="3">The sequence shown here is derived from an EMBL/GenBank/DDBJ whole genome shotgun (WGS) entry which is preliminary data.</text>
</comment>
<dbReference type="PANTHER" id="PTHR13947:SF37">
    <property type="entry name" value="LD18367P"/>
    <property type="match status" value="1"/>
</dbReference>
<dbReference type="Proteomes" id="UP000230002">
    <property type="component" value="Unassembled WGS sequence"/>
</dbReference>
<dbReference type="EMBL" id="AYKW01000012">
    <property type="protein sequence ID" value="PIL32014.1"/>
    <property type="molecule type" value="Genomic_DNA"/>
</dbReference>
<keyword evidence="4" id="KW-1185">Reference proteome</keyword>
<dbReference type="PANTHER" id="PTHR13947">
    <property type="entry name" value="GNAT FAMILY N-ACETYLTRANSFERASE"/>
    <property type="match status" value="1"/>
</dbReference>
<organism evidence="3 4">
    <name type="scientific">Ganoderma sinense ZZ0214-1</name>
    <dbReference type="NCBI Taxonomy" id="1077348"/>
    <lineage>
        <taxon>Eukaryota</taxon>
        <taxon>Fungi</taxon>
        <taxon>Dikarya</taxon>
        <taxon>Basidiomycota</taxon>
        <taxon>Agaricomycotina</taxon>
        <taxon>Agaricomycetes</taxon>
        <taxon>Polyporales</taxon>
        <taxon>Polyporaceae</taxon>
        <taxon>Ganoderma</taxon>
    </lineage>
</organism>
<reference evidence="3 4" key="1">
    <citation type="journal article" date="2015" name="Sci. Rep.">
        <title>Chromosome-level genome map provides insights into diverse defense mechanisms in the medicinal fungus Ganoderma sinense.</title>
        <authorList>
            <person name="Zhu Y."/>
            <person name="Xu J."/>
            <person name="Sun C."/>
            <person name="Zhou S."/>
            <person name="Xu H."/>
            <person name="Nelson D.R."/>
            <person name="Qian J."/>
            <person name="Song J."/>
            <person name="Luo H."/>
            <person name="Xiang L."/>
            <person name="Li Y."/>
            <person name="Xu Z."/>
            <person name="Ji A."/>
            <person name="Wang L."/>
            <person name="Lu S."/>
            <person name="Hayward A."/>
            <person name="Sun W."/>
            <person name="Li X."/>
            <person name="Schwartz D.C."/>
            <person name="Wang Y."/>
            <person name="Chen S."/>
        </authorList>
    </citation>
    <scope>NUCLEOTIDE SEQUENCE [LARGE SCALE GENOMIC DNA]</scope>
    <source>
        <strain evidence="3 4">ZZ0214-1</strain>
    </source>
</reference>
<gene>
    <name evidence="3" type="ORF">GSI_06718</name>
</gene>
<dbReference type="GO" id="GO:0008080">
    <property type="term" value="F:N-acetyltransferase activity"/>
    <property type="evidence" value="ECO:0007669"/>
    <property type="project" value="InterPro"/>
</dbReference>
<sequence length="267" mass="30230">MAQPAARIRPVEADDQKFIKFLVGKACMEPLTVANKKLYFHPLVLSAWVGLACVFAEFMNWWPKPEFGVYGYLSPIPAFGSLAIVFMFGIDWLNRWGFEDRSAHVLRRPDMVDIPAYYSRSPSSGFWVLQYGERFVGIIAIDASLDADSDNAVANMTFKKDTSGKVALSKGTAQTATIRHFFVEDQYRPAGTEDDLLEFALRHAFTNDAKVETVRAYASPLESYIGNSLRKHGFALERKTEKVGALRWQNSTQILTRERWADVAEQR</sequence>
<feature type="transmembrane region" description="Helical" evidence="2">
    <location>
        <begin position="38"/>
        <end position="58"/>
    </location>
</feature>
<proteinExistence type="predicted"/>
<evidence type="ECO:0008006" key="5">
    <source>
        <dbReference type="Google" id="ProtNLM"/>
    </source>
</evidence>
<dbReference type="AlphaFoldDB" id="A0A2G8SE18"/>
<accession>A0A2G8SE18</accession>